<dbReference type="InterPro" id="IPR036291">
    <property type="entry name" value="NAD(P)-bd_dom_sf"/>
</dbReference>
<proteinExistence type="inferred from homology"/>
<keyword evidence="2" id="KW-0521">NADP</keyword>
<dbReference type="EMBL" id="MCGR01000008">
    <property type="protein sequence ID" value="ORY88786.1"/>
    <property type="molecule type" value="Genomic_DNA"/>
</dbReference>
<evidence type="ECO:0000256" key="2">
    <source>
        <dbReference type="ARBA" id="ARBA00022857"/>
    </source>
</evidence>
<evidence type="ECO:0000313" key="4">
    <source>
        <dbReference type="EMBL" id="ORY88786.1"/>
    </source>
</evidence>
<dbReference type="Proteomes" id="UP000193467">
    <property type="component" value="Unassembled WGS sequence"/>
</dbReference>
<dbReference type="InterPro" id="IPR002347">
    <property type="entry name" value="SDR_fam"/>
</dbReference>
<dbReference type="Gene3D" id="3.40.50.720">
    <property type="entry name" value="NAD(P)-binding Rossmann-like Domain"/>
    <property type="match status" value="1"/>
</dbReference>
<name>A0A1Y2FXN8_9BASI</name>
<dbReference type="SUPFAM" id="SSF51735">
    <property type="entry name" value="NAD(P)-binding Rossmann-fold domains"/>
    <property type="match status" value="1"/>
</dbReference>
<sequence>MASWLSRNTGYPLFSRKWEPDTGIPDLSGKVAIVTGGNTGIGYQTVLHLLKHGAKVYIACRSEERARGAIEKLNKELPDSASKLVYLPFDLTDLGSAQRAVETFLAKEERLDIVIANAAVMAWPYKIVNGVEVQFWNHLGHFALIKPLLPLLIKTSKEPNSHVRIVNVSSMGHRYTPKPDFTSLETVNAPLGSTWDRYGQSKLANVLFTAALQKQLAAENIRCLSVHPGLVHSELTRGVIQGSRLFGSLIRWGSSLLAMSTFEGAKTQLYAATSPEVDEKDLKAAFLWPIATVETPSAFGRDETLADELWSFSERAVKELSARNA</sequence>
<dbReference type="PANTHER" id="PTHR24320">
    <property type="entry name" value="RETINOL DEHYDROGENASE"/>
    <property type="match status" value="1"/>
</dbReference>
<organism evidence="4 5">
    <name type="scientific">Leucosporidium creatinivorum</name>
    <dbReference type="NCBI Taxonomy" id="106004"/>
    <lineage>
        <taxon>Eukaryota</taxon>
        <taxon>Fungi</taxon>
        <taxon>Dikarya</taxon>
        <taxon>Basidiomycota</taxon>
        <taxon>Pucciniomycotina</taxon>
        <taxon>Microbotryomycetes</taxon>
        <taxon>Leucosporidiales</taxon>
        <taxon>Leucosporidium</taxon>
    </lineage>
</organism>
<comment type="caution">
    <text evidence="4">The sequence shown here is derived from an EMBL/GenBank/DDBJ whole genome shotgun (WGS) entry which is preliminary data.</text>
</comment>
<dbReference type="Pfam" id="PF00106">
    <property type="entry name" value="adh_short"/>
    <property type="match status" value="1"/>
</dbReference>
<dbReference type="STRING" id="106004.A0A1Y2FXN8"/>
<dbReference type="OrthoDB" id="191139at2759"/>
<dbReference type="GO" id="GO:0016491">
    <property type="term" value="F:oxidoreductase activity"/>
    <property type="evidence" value="ECO:0007669"/>
    <property type="project" value="UniProtKB-KW"/>
</dbReference>
<evidence type="ECO:0000256" key="1">
    <source>
        <dbReference type="ARBA" id="ARBA00006484"/>
    </source>
</evidence>
<dbReference type="PRINTS" id="PR00081">
    <property type="entry name" value="GDHRDH"/>
</dbReference>
<protein>
    <recommendedName>
        <fullName evidence="6">NAD(P)-binding protein</fullName>
    </recommendedName>
</protein>
<gene>
    <name evidence="4" type="ORF">BCR35DRAFT_301118</name>
</gene>
<accession>A0A1Y2FXN8</accession>
<reference evidence="4 5" key="1">
    <citation type="submission" date="2016-07" db="EMBL/GenBank/DDBJ databases">
        <title>Pervasive Adenine N6-methylation of Active Genes in Fungi.</title>
        <authorList>
            <consortium name="DOE Joint Genome Institute"/>
            <person name="Mondo S.J."/>
            <person name="Dannebaum R.O."/>
            <person name="Kuo R.C."/>
            <person name="Labutti K."/>
            <person name="Haridas S."/>
            <person name="Kuo A."/>
            <person name="Salamov A."/>
            <person name="Ahrendt S.R."/>
            <person name="Lipzen A."/>
            <person name="Sullivan W."/>
            <person name="Andreopoulos W.B."/>
            <person name="Clum A."/>
            <person name="Lindquist E."/>
            <person name="Daum C."/>
            <person name="Ramamoorthy G.K."/>
            <person name="Gryganskyi A."/>
            <person name="Culley D."/>
            <person name="Magnuson J.K."/>
            <person name="James T.Y."/>
            <person name="O'Malley M.A."/>
            <person name="Stajich J.E."/>
            <person name="Spatafora J.W."/>
            <person name="Visel A."/>
            <person name="Grigoriev I.V."/>
        </authorList>
    </citation>
    <scope>NUCLEOTIDE SEQUENCE [LARGE SCALE GENOMIC DNA]</scope>
    <source>
        <strain evidence="4 5">62-1032</strain>
    </source>
</reference>
<keyword evidence="3" id="KW-0560">Oxidoreductase</keyword>
<dbReference type="PANTHER" id="PTHR24320:SF282">
    <property type="entry name" value="WW DOMAIN-CONTAINING OXIDOREDUCTASE"/>
    <property type="match status" value="1"/>
</dbReference>
<dbReference type="FunCoup" id="A0A1Y2FXN8">
    <property type="interactions" value="156"/>
</dbReference>
<dbReference type="AlphaFoldDB" id="A0A1Y2FXN8"/>
<evidence type="ECO:0008006" key="6">
    <source>
        <dbReference type="Google" id="ProtNLM"/>
    </source>
</evidence>
<keyword evidence="5" id="KW-1185">Reference proteome</keyword>
<comment type="similarity">
    <text evidence="1">Belongs to the short-chain dehydrogenases/reductases (SDR) family.</text>
</comment>
<dbReference type="InParanoid" id="A0A1Y2FXN8"/>
<evidence type="ECO:0000256" key="3">
    <source>
        <dbReference type="ARBA" id="ARBA00023002"/>
    </source>
</evidence>
<evidence type="ECO:0000313" key="5">
    <source>
        <dbReference type="Proteomes" id="UP000193467"/>
    </source>
</evidence>